<evidence type="ECO:0000313" key="2">
    <source>
        <dbReference type="EMBL" id="VDI30890.1"/>
    </source>
</evidence>
<feature type="signal peptide" evidence="1">
    <location>
        <begin position="1"/>
        <end position="22"/>
    </location>
</feature>
<protein>
    <submittedName>
        <fullName evidence="2">Uncharacterized protein</fullName>
    </submittedName>
</protein>
<proteinExistence type="predicted"/>
<gene>
    <name evidence="2" type="ORF">MGAL_10B054920</name>
</gene>
<organism evidence="2 3">
    <name type="scientific">Mytilus galloprovincialis</name>
    <name type="common">Mediterranean mussel</name>
    <dbReference type="NCBI Taxonomy" id="29158"/>
    <lineage>
        <taxon>Eukaryota</taxon>
        <taxon>Metazoa</taxon>
        <taxon>Spiralia</taxon>
        <taxon>Lophotrochozoa</taxon>
        <taxon>Mollusca</taxon>
        <taxon>Bivalvia</taxon>
        <taxon>Autobranchia</taxon>
        <taxon>Pteriomorphia</taxon>
        <taxon>Mytilida</taxon>
        <taxon>Mytiloidea</taxon>
        <taxon>Mytilidae</taxon>
        <taxon>Mytilinae</taxon>
        <taxon>Mytilus</taxon>
    </lineage>
</organism>
<feature type="chain" id="PRO_5032304331" evidence="1">
    <location>
        <begin position="23"/>
        <end position="154"/>
    </location>
</feature>
<name>A0A8B6E7B8_MYTGA</name>
<dbReference type="OrthoDB" id="6104222at2759"/>
<dbReference type="Proteomes" id="UP000596742">
    <property type="component" value="Unassembled WGS sequence"/>
</dbReference>
<evidence type="ECO:0000256" key="1">
    <source>
        <dbReference type="SAM" id="SignalP"/>
    </source>
</evidence>
<evidence type="ECO:0000313" key="3">
    <source>
        <dbReference type="Proteomes" id="UP000596742"/>
    </source>
</evidence>
<keyword evidence="3" id="KW-1185">Reference proteome</keyword>
<comment type="caution">
    <text evidence="2">The sequence shown here is derived from an EMBL/GenBank/DDBJ whole genome shotgun (WGS) entry which is preliminary data.</text>
</comment>
<accession>A0A8B6E7B8</accession>
<keyword evidence="1" id="KW-0732">Signal</keyword>
<feature type="non-terminal residue" evidence="2">
    <location>
        <position position="154"/>
    </location>
</feature>
<dbReference type="AlphaFoldDB" id="A0A8B6E7B8"/>
<dbReference type="EMBL" id="UYJE01004727">
    <property type="protein sequence ID" value="VDI30890.1"/>
    <property type="molecule type" value="Genomic_DNA"/>
</dbReference>
<sequence length="154" mass="17806">MNGSGWKTIGLLVLFTDSLINSALNDWKLVFKIDANDIFSSQYDLAFLAYFFFYEGGNTNIYDIYMDRGITYNINDKEALNLTHRTGKHFKSDIINHWFDVDIEEYGEEKAFLTFNGTGTDRTNWFSQKRMQNSSYTDLKDAIQGEGYFFSIAG</sequence>
<reference evidence="2" key="1">
    <citation type="submission" date="2018-11" db="EMBL/GenBank/DDBJ databases">
        <authorList>
            <person name="Alioto T."/>
            <person name="Alioto T."/>
        </authorList>
    </citation>
    <scope>NUCLEOTIDE SEQUENCE</scope>
</reference>